<evidence type="ECO:0000313" key="1">
    <source>
        <dbReference type="EMBL" id="MCD7472776.1"/>
    </source>
</evidence>
<keyword evidence="2" id="KW-1185">Reference proteome</keyword>
<gene>
    <name evidence="1" type="ORF">HAX54_014138</name>
</gene>
<evidence type="ECO:0000313" key="2">
    <source>
        <dbReference type="Proteomes" id="UP000823775"/>
    </source>
</evidence>
<organism evidence="1 2">
    <name type="scientific">Datura stramonium</name>
    <name type="common">Jimsonweed</name>
    <name type="synonym">Common thornapple</name>
    <dbReference type="NCBI Taxonomy" id="4076"/>
    <lineage>
        <taxon>Eukaryota</taxon>
        <taxon>Viridiplantae</taxon>
        <taxon>Streptophyta</taxon>
        <taxon>Embryophyta</taxon>
        <taxon>Tracheophyta</taxon>
        <taxon>Spermatophyta</taxon>
        <taxon>Magnoliopsida</taxon>
        <taxon>eudicotyledons</taxon>
        <taxon>Gunneridae</taxon>
        <taxon>Pentapetalae</taxon>
        <taxon>asterids</taxon>
        <taxon>lamiids</taxon>
        <taxon>Solanales</taxon>
        <taxon>Solanaceae</taxon>
        <taxon>Solanoideae</taxon>
        <taxon>Datureae</taxon>
        <taxon>Datura</taxon>
    </lineage>
</organism>
<sequence length="183" mass="20448">LAYTRRVDVQLGQLKVQCGMRCQLRLLSGASQNKVKIRGQIINFSPIALNRLLGTPNVDSQPLVNIVKKPPIETLDILFVSLTQLQETGKNVTHVTWKRVCLVYALTTGMPINMGEEEVDYRPVYDPRGIDVTKTKELEGVNGPVLSVNEHNARIDNMLSHLIGPGFEEPIDDDVATNMRSRE</sequence>
<name>A0ABS8TPE0_DATST</name>
<reference evidence="1 2" key="1">
    <citation type="journal article" date="2021" name="BMC Genomics">
        <title>Datura genome reveals duplications of psychoactive alkaloid biosynthetic genes and high mutation rate following tissue culture.</title>
        <authorList>
            <person name="Rajewski A."/>
            <person name="Carter-House D."/>
            <person name="Stajich J."/>
            <person name="Litt A."/>
        </authorList>
    </citation>
    <scope>NUCLEOTIDE SEQUENCE [LARGE SCALE GENOMIC DNA]</scope>
    <source>
        <strain evidence="1">AR-01</strain>
    </source>
</reference>
<dbReference type="Proteomes" id="UP000823775">
    <property type="component" value="Unassembled WGS sequence"/>
</dbReference>
<accession>A0ABS8TPE0</accession>
<feature type="non-terminal residue" evidence="1">
    <location>
        <position position="1"/>
    </location>
</feature>
<comment type="caution">
    <text evidence="1">The sequence shown here is derived from an EMBL/GenBank/DDBJ whole genome shotgun (WGS) entry which is preliminary data.</text>
</comment>
<dbReference type="EMBL" id="JACEIK010001872">
    <property type="protein sequence ID" value="MCD7472776.1"/>
    <property type="molecule type" value="Genomic_DNA"/>
</dbReference>
<proteinExistence type="predicted"/>
<protein>
    <submittedName>
        <fullName evidence="1">Uncharacterized protein</fullName>
    </submittedName>
</protein>